<accession>A0ABW1DE02</accession>
<comment type="caution">
    <text evidence="2">The sequence shown here is derived from an EMBL/GenBank/DDBJ whole genome shotgun (WGS) entry which is preliminary data.</text>
</comment>
<dbReference type="InterPro" id="IPR043917">
    <property type="entry name" value="DUF5753"/>
</dbReference>
<dbReference type="Proteomes" id="UP001596058">
    <property type="component" value="Unassembled WGS sequence"/>
</dbReference>
<dbReference type="Pfam" id="PF19054">
    <property type="entry name" value="DUF5753"/>
    <property type="match status" value="1"/>
</dbReference>
<reference evidence="3" key="1">
    <citation type="journal article" date="2019" name="Int. J. Syst. Evol. Microbiol.">
        <title>The Global Catalogue of Microorganisms (GCM) 10K type strain sequencing project: providing services to taxonomists for standard genome sequencing and annotation.</title>
        <authorList>
            <consortium name="The Broad Institute Genomics Platform"/>
            <consortium name="The Broad Institute Genome Sequencing Center for Infectious Disease"/>
            <person name="Wu L."/>
            <person name="Ma J."/>
        </authorList>
    </citation>
    <scope>NUCLEOTIDE SEQUENCE [LARGE SCALE GENOMIC DNA]</scope>
    <source>
        <strain evidence="3">CCUG 53903</strain>
    </source>
</reference>
<proteinExistence type="predicted"/>
<sequence>MPSDLDPRMSPVERYGRELARCRKERGLSQRRLADHLDCSPSLVGHIETGSRKPQLDFAEACDRFFDFPEADYFVRLCRRVHQSPFGPGWFLRWLEEIEPNAATLRTWDPLLIPGLLQTEAYATAVFLGHFSTPEAEVHEQVATRIERQRILGREDPPELHVLLDEWVLKRPIGGRETMHHQLRHLAAVARRRRVTVQLVPYDTSCTDGLSSSFVIAELANESTMVSVDSAGEGEVSAEHKVVSLILERYDKLRTEAYRAGESLERIEDAAEQWKPET</sequence>
<dbReference type="CDD" id="cd00093">
    <property type="entry name" value="HTH_XRE"/>
    <property type="match status" value="1"/>
</dbReference>
<dbReference type="SMART" id="SM00530">
    <property type="entry name" value="HTH_XRE"/>
    <property type="match status" value="1"/>
</dbReference>
<name>A0ABW1DE02_9ACTN</name>
<dbReference type="SUPFAM" id="SSF47413">
    <property type="entry name" value="lambda repressor-like DNA-binding domains"/>
    <property type="match status" value="1"/>
</dbReference>
<organism evidence="2 3">
    <name type="scientific">Nonomuraea insulae</name>
    <dbReference type="NCBI Taxonomy" id="1616787"/>
    <lineage>
        <taxon>Bacteria</taxon>
        <taxon>Bacillati</taxon>
        <taxon>Actinomycetota</taxon>
        <taxon>Actinomycetes</taxon>
        <taxon>Streptosporangiales</taxon>
        <taxon>Streptosporangiaceae</taxon>
        <taxon>Nonomuraea</taxon>
    </lineage>
</organism>
<feature type="domain" description="HTH cro/C1-type" evidence="1">
    <location>
        <begin position="19"/>
        <end position="74"/>
    </location>
</feature>
<evidence type="ECO:0000313" key="3">
    <source>
        <dbReference type="Proteomes" id="UP001596058"/>
    </source>
</evidence>
<dbReference type="InterPro" id="IPR010982">
    <property type="entry name" value="Lambda_DNA-bd_dom_sf"/>
</dbReference>
<dbReference type="Gene3D" id="1.10.260.40">
    <property type="entry name" value="lambda repressor-like DNA-binding domains"/>
    <property type="match status" value="1"/>
</dbReference>
<gene>
    <name evidence="2" type="ORF">ACFPZ3_69125</name>
</gene>
<keyword evidence="3" id="KW-1185">Reference proteome</keyword>
<dbReference type="RefSeq" id="WP_379525179.1">
    <property type="nucleotide sequence ID" value="NZ_JBHSPA010000136.1"/>
</dbReference>
<protein>
    <submittedName>
        <fullName evidence="2">Scr1 family TA system antitoxin-like transcriptional regulator</fullName>
    </submittedName>
</protein>
<dbReference type="EMBL" id="JBHSPA010000136">
    <property type="protein sequence ID" value="MFC5835767.1"/>
    <property type="molecule type" value="Genomic_DNA"/>
</dbReference>
<dbReference type="PROSITE" id="PS50943">
    <property type="entry name" value="HTH_CROC1"/>
    <property type="match status" value="1"/>
</dbReference>
<dbReference type="InterPro" id="IPR001387">
    <property type="entry name" value="Cro/C1-type_HTH"/>
</dbReference>
<evidence type="ECO:0000259" key="1">
    <source>
        <dbReference type="PROSITE" id="PS50943"/>
    </source>
</evidence>
<evidence type="ECO:0000313" key="2">
    <source>
        <dbReference type="EMBL" id="MFC5835767.1"/>
    </source>
</evidence>
<dbReference type="Pfam" id="PF13560">
    <property type="entry name" value="HTH_31"/>
    <property type="match status" value="1"/>
</dbReference>